<evidence type="ECO:0008006" key="3">
    <source>
        <dbReference type="Google" id="ProtNLM"/>
    </source>
</evidence>
<dbReference type="Gene3D" id="2.160.20.10">
    <property type="entry name" value="Single-stranded right-handed beta-helix, Pectin lyase-like"/>
    <property type="match status" value="1"/>
</dbReference>
<organism evidence="1 2">
    <name type="scientific">Sphingobacterium paludis</name>
    <dbReference type="NCBI Taxonomy" id="1476465"/>
    <lineage>
        <taxon>Bacteria</taxon>
        <taxon>Pseudomonadati</taxon>
        <taxon>Bacteroidota</taxon>
        <taxon>Sphingobacteriia</taxon>
        <taxon>Sphingobacteriales</taxon>
        <taxon>Sphingobacteriaceae</taxon>
        <taxon>Sphingobacterium</taxon>
    </lineage>
</organism>
<gene>
    <name evidence="1" type="ORF">B0I21_11159</name>
</gene>
<reference evidence="1 2" key="1">
    <citation type="submission" date="2019-03" db="EMBL/GenBank/DDBJ databases">
        <title>Genomic Encyclopedia of Type Strains, Phase III (KMG-III): the genomes of soil and plant-associated and newly described type strains.</title>
        <authorList>
            <person name="Whitman W."/>
        </authorList>
    </citation>
    <scope>NUCLEOTIDE SEQUENCE [LARGE SCALE GENOMIC DNA]</scope>
    <source>
        <strain evidence="1 2">CGMCC 1.12801</strain>
    </source>
</reference>
<dbReference type="SUPFAM" id="SSF51126">
    <property type="entry name" value="Pectin lyase-like"/>
    <property type="match status" value="1"/>
</dbReference>
<accession>A0A4R7CV59</accession>
<dbReference type="OrthoDB" id="428577at2"/>
<dbReference type="InterPro" id="IPR011050">
    <property type="entry name" value="Pectin_lyase_fold/virulence"/>
</dbReference>
<evidence type="ECO:0000313" key="1">
    <source>
        <dbReference type="EMBL" id="TDS08930.1"/>
    </source>
</evidence>
<dbReference type="Proteomes" id="UP000294752">
    <property type="component" value="Unassembled WGS sequence"/>
</dbReference>
<protein>
    <recommendedName>
        <fullName evidence="3">Pectate lyase-like protein</fullName>
    </recommendedName>
</protein>
<dbReference type="EMBL" id="SNZV01000011">
    <property type="protein sequence ID" value="TDS08930.1"/>
    <property type="molecule type" value="Genomic_DNA"/>
</dbReference>
<evidence type="ECO:0000313" key="2">
    <source>
        <dbReference type="Proteomes" id="UP000294752"/>
    </source>
</evidence>
<dbReference type="AlphaFoldDB" id="A0A4R7CV59"/>
<dbReference type="RefSeq" id="WP_133641885.1">
    <property type="nucleotide sequence ID" value="NZ_SNZV01000011.1"/>
</dbReference>
<dbReference type="InterPro" id="IPR012334">
    <property type="entry name" value="Pectin_lyas_fold"/>
</dbReference>
<proteinExistence type="predicted"/>
<name>A0A4R7CV59_9SPHI</name>
<keyword evidence="2" id="KW-1185">Reference proteome</keyword>
<comment type="caution">
    <text evidence="1">The sequence shown here is derived from an EMBL/GenBank/DDBJ whole genome shotgun (WGS) entry which is preliminary data.</text>
</comment>
<sequence length="535" mass="58770">MIIKLINYSRVIVSGLAILSLNACQKTILQSNVAADSEILPSVGKPVVYDRFESAAIIEAEAAAGYNRGDIIPDFSRVGYRWGDESIPTVPVAITLQAPAGGVDAKEMIQKAIDSLSKFPLVGRHRGAILFKAGTYNVSGPLIINESGIVLRGEGASTSGTVLIATATTQHNFITFAGDAKLNGSPAGNRMNVKDKYVPVGRFWVTVSNPDEFQVGDDVILHRPGSQKWINDIKMNKLTNPWKPDDYIIRQQRVITHISGDTLHFENPNVMALTEDYGGAAVYKYSYEKRLSECGIENMRLQSAYVSNANENHGWEAVQFNCVEHSWMRNVQSAHFGYSLVSIKVNSKNVTVIDSECLTPKSTLNGGRRYNFEVNGSLNLVKNCRSTEGRHDYVTGSKQAGPNVFTQSIAEKSHYDSGPHHRWNMGTLWDALTLSGGNGGTLFVQDRQNAGTGHGWAGINQVLWNVSARQVVVQRPDSSGTNFSIGTKGNKVRGSFSRPDGVWISQNIPVEPQSLYEAQYNYRKARYPGGVFMVF</sequence>